<organism evidence="1 2">
    <name type="scientific">Gossypium arboreum</name>
    <name type="common">Tree cotton</name>
    <name type="synonym">Gossypium nanking</name>
    <dbReference type="NCBI Taxonomy" id="29729"/>
    <lineage>
        <taxon>Eukaryota</taxon>
        <taxon>Viridiplantae</taxon>
        <taxon>Streptophyta</taxon>
        <taxon>Embryophyta</taxon>
        <taxon>Tracheophyta</taxon>
        <taxon>Spermatophyta</taxon>
        <taxon>Magnoliopsida</taxon>
        <taxon>eudicotyledons</taxon>
        <taxon>Gunneridae</taxon>
        <taxon>Pentapetalae</taxon>
        <taxon>rosids</taxon>
        <taxon>malvids</taxon>
        <taxon>Malvales</taxon>
        <taxon>Malvaceae</taxon>
        <taxon>Malvoideae</taxon>
        <taxon>Gossypium</taxon>
    </lineage>
</organism>
<protein>
    <submittedName>
        <fullName evidence="1">Uncharacterized protein</fullName>
    </submittedName>
</protein>
<evidence type="ECO:0000313" key="1">
    <source>
        <dbReference type="EMBL" id="KHG00560.1"/>
    </source>
</evidence>
<dbReference type="EMBL" id="JRRC01135764">
    <property type="protein sequence ID" value="KHG00560.1"/>
    <property type="molecule type" value="Genomic_DNA"/>
</dbReference>
<reference evidence="2" key="1">
    <citation type="submission" date="2014-09" db="EMBL/GenBank/DDBJ databases">
        <authorList>
            <person name="Mudge J."/>
            <person name="Ramaraj T."/>
            <person name="Lindquist I.E."/>
            <person name="Bharti A.K."/>
            <person name="Sundararajan A."/>
            <person name="Cameron C.T."/>
            <person name="Woodward J.E."/>
            <person name="May G.D."/>
            <person name="Brubaker C."/>
            <person name="Broadhvest J."/>
            <person name="Wilkins T.A."/>
        </authorList>
    </citation>
    <scope>NUCLEOTIDE SEQUENCE</scope>
    <source>
        <strain evidence="2">cv. AKA8401</strain>
    </source>
</reference>
<evidence type="ECO:0000313" key="2">
    <source>
        <dbReference type="Proteomes" id="UP000032142"/>
    </source>
</evidence>
<comment type="caution">
    <text evidence="1">The sequence shown here is derived from an EMBL/GenBank/DDBJ whole genome shotgun (WGS) entry which is preliminary data.</text>
</comment>
<gene>
    <name evidence="1" type="ORF">F383_17593</name>
</gene>
<dbReference type="AlphaFoldDB" id="A0A0B0MIE5"/>
<proteinExistence type="predicted"/>
<accession>A0A0B0MIE5</accession>
<keyword evidence="2" id="KW-1185">Reference proteome</keyword>
<dbReference type="Proteomes" id="UP000032142">
    <property type="component" value="Unassembled WGS sequence"/>
</dbReference>
<sequence>MNGLKDEYVKLRKHRQCFDVQKAPYEP</sequence>
<name>A0A0B0MIE5_GOSAR</name>